<keyword evidence="1" id="KW-1185">Reference proteome</keyword>
<evidence type="ECO:0000313" key="2">
    <source>
        <dbReference type="WBParaSite" id="PSU_v2.g19213.t1"/>
    </source>
</evidence>
<accession>A0A914YPD1</accession>
<evidence type="ECO:0000313" key="1">
    <source>
        <dbReference type="Proteomes" id="UP000887577"/>
    </source>
</evidence>
<protein>
    <submittedName>
        <fullName evidence="2">Uncharacterized protein</fullName>
    </submittedName>
</protein>
<proteinExistence type="predicted"/>
<dbReference type="AlphaFoldDB" id="A0A914YPD1"/>
<sequence length="83" mass="10053">MLGVVCHQKCLKLWYGKNLQSDPPPHWRDHPNAKIVRQGYIEGDPIEEYRGDDKYKFKKQREFDPFPLSRPVDYVPRRYDDYI</sequence>
<dbReference type="WBParaSite" id="PSU_v2.g19213.t1">
    <property type="protein sequence ID" value="PSU_v2.g19213.t1"/>
    <property type="gene ID" value="PSU_v2.g19213"/>
</dbReference>
<name>A0A914YPD1_9BILA</name>
<organism evidence="1 2">
    <name type="scientific">Panagrolaimus superbus</name>
    <dbReference type="NCBI Taxonomy" id="310955"/>
    <lineage>
        <taxon>Eukaryota</taxon>
        <taxon>Metazoa</taxon>
        <taxon>Ecdysozoa</taxon>
        <taxon>Nematoda</taxon>
        <taxon>Chromadorea</taxon>
        <taxon>Rhabditida</taxon>
        <taxon>Tylenchina</taxon>
        <taxon>Panagrolaimomorpha</taxon>
        <taxon>Panagrolaimoidea</taxon>
        <taxon>Panagrolaimidae</taxon>
        <taxon>Panagrolaimus</taxon>
    </lineage>
</organism>
<dbReference type="Proteomes" id="UP000887577">
    <property type="component" value="Unplaced"/>
</dbReference>
<reference evidence="2" key="1">
    <citation type="submission" date="2022-11" db="UniProtKB">
        <authorList>
            <consortium name="WormBaseParasite"/>
        </authorList>
    </citation>
    <scope>IDENTIFICATION</scope>
</reference>